<comment type="caution">
    <text evidence="1">The sequence shown here is derived from an EMBL/GenBank/DDBJ whole genome shotgun (WGS) entry which is preliminary data.</text>
</comment>
<accession>A0ABS5NDY1</accession>
<keyword evidence="2" id="KW-1185">Reference proteome</keyword>
<dbReference type="Proteomes" id="UP000676853">
    <property type="component" value="Unassembled WGS sequence"/>
</dbReference>
<protein>
    <submittedName>
        <fullName evidence="1">Uncharacterized protein</fullName>
    </submittedName>
</protein>
<organism evidence="1 2">
    <name type="scientific">Tsukamurella paurometabola</name>
    <name type="common">Corynebacterium paurometabolum</name>
    <dbReference type="NCBI Taxonomy" id="2061"/>
    <lineage>
        <taxon>Bacteria</taxon>
        <taxon>Bacillati</taxon>
        <taxon>Actinomycetota</taxon>
        <taxon>Actinomycetes</taxon>
        <taxon>Mycobacteriales</taxon>
        <taxon>Tsukamurellaceae</taxon>
        <taxon>Tsukamurella</taxon>
    </lineage>
</organism>
<reference evidence="1 2" key="1">
    <citation type="submission" date="2021-04" db="EMBL/GenBank/DDBJ databases">
        <title>Whole genome sequence analysis of a thiophenic sulfur metabolizing bacteria.</title>
        <authorList>
            <person name="Akhtar N."/>
            <person name="Akram J."/>
            <person name="Aslam A."/>
        </authorList>
    </citation>
    <scope>NUCLEOTIDE SEQUENCE [LARGE SCALE GENOMIC DNA]</scope>
    <source>
        <strain evidence="1 2">3OW</strain>
    </source>
</reference>
<evidence type="ECO:0000313" key="2">
    <source>
        <dbReference type="Proteomes" id="UP000676853"/>
    </source>
</evidence>
<gene>
    <name evidence="1" type="ORF">KFZ73_14705</name>
</gene>
<name>A0ABS5NDY1_TSUPA</name>
<proteinExistence type="predicted"/>
<dbReference type="RefSeq" id="WP_212554193.1">
    <property type="nucleotide sequence ID" value="NZ_JAGXOE010000035.1"/>
</dbReference>
<sequence>MDTTPGESGRPLTDRERAVVDGFLSFDFPGVEEFRVQASTARAGSSCTCGCGTIALFVDRMAPASSRISWSPIEAEVVDDLGGVIGGLLLFTNDGYLDGLEIYSFLDEPLQLPPIDRVRWSYLES</sequence>
<dbReference type="EMBL" id="JAGXOE010000035">
    <property type="protein sequence ID" value="MBS4102485.1"/>
    <property type="molecule type" value="Genomic_DNA"/>
</dbReference>
<evidence type="ECO:0000313" key="1">
    <source>
        <dbReference type="EMBL" id="MBS4102485.1"/>
    </source>
</evidence>